<reference evidence="1 2" key="1">
    <citation type="journal article" date="2015" name="Int. J. Syst. Evol. Microbiol.">
        <title>Roseomonas oryzae sp. nov., isolated from paddy rhizosphere soil.</title>
        <authorList>
            <person name="Ramaprasad E.V."/>
            <person name="Sasikala Ch."/>
            <person name="Ramana Ch.V."/>
        </authorList>
    </citation>
    <scope>NUCLEOTIDE SEQUENCE [LARGE SCALE GENOMIC DNA]</scope>
    <source>
        <strain evidence="1 2">KCTC 42542</strain>
    </source>
</reference>
<dbReference type="OrthoDB" id="7874861at2"/>
<protein>
    <submittedName>
        <fullName evidence="1">Excisionase</fullName>
    </submittedName>
</protein>
<evidence type="ECO:0000313" key="2">
    <source>
        <dbReference type="Proteomes" id="UP000322110"/>
    </source>
</evidence>
<proteinExistence type="predicted"/>
<sequence>MLGCGTTKGHDLINAGLLDARKLGEKTLITMESIRALAANLPRAKGAV</sequence>
<organism evidence="1 2">
    <name type="scientific">Teichococcus oryzae</name>
    <dbReference type="NCBI Taxonomy" id="1608942"/>
    <lineage>
        <taxon>Bacteria</taxon>
        <taxon>Pseudomonadati</taxon>
        <taxon>Pseudomonadota</taxon>
        <taxon>Alphaproteobacteria</taxon>
        <taxon>Acetobacterales</taxon>
        <taxon>Roseomonadaceae</taxon>
        <taxon>Roseomonas</taxon>
    </lineage>
</organism>
<dbReference type="AlphaFoldDB" id="A0A5B2T9V6"/>
<name>A0A5B2T9V6_9PROT</name>
<dbReference type="EMBL" id="VUKA01000032">
    <property type="protein sequence ID" value="KAA2211371.1"/>
    <property type="molecule type" value="Genomic_DNA"/>
</dbReference>
<dbReference type="Proteomes" id="UP000322110">
    <property type="component" value="Unassembled WGS sequence"/>
</dbReference>
<comment type="caution">
    <text evidence="1">The sequence shown here is derived from an EMBL/GenBank/DDBJ whole genome shotgun (WGS) entry which is preliminary data.</text>
</comment>
<accession>A0A5B2T9V6</accession>
<gene>
    <name evidence="1" type="ORF">F0Q34_20500</name>
</gene>
<evidence type="ECO:0000313" key="1">
    <source>
        <dbReference type="EMBL" id="KAA2211371.1"/>
    </source>
</evidence>
<keyword evidence="2" id="KW-1185">Reference proteome</keyword>